<dbReference type="eggNOG" id="COG1403">
    <property type="taxonomic scope" value="Bacteria"/>
</dbReference>
<dbReference type="Gene3D" id="1.10.30.50">
    <property type="match status" value="1"/>
</dbReference>
<dbReference type="AlphaFoldDB" id="A4TCU6"/>
<dbReference type="OrthoDB" id="4639033at2"/>
<evidence type="ECO:0000313" key="2">
    <source>
        <dbReference type="EMBL" id="ABP46368.1"/>
    </source>
</evidence>
<protein>
    <submittedName>
        <fullName evidence="2">HNH endonuclease</fullName>
    </submittedName>
</protein>
<accession>A4TCU6</accession>
<dbReference type="GO" id="GO:0003676">
    <property type="term" value="F:nucleic acid binding"/>
    <property type="evidence" value="ECO:0007669"/>
    <property type="project" value="InterPro"/>
</dbReference>
<dbReference type="InterPro" id="IPR052892">
    <property type="entry name" value="NA-targeting_endonuclease"/>
</dbReference>
<keyword evidence="2" id="KW-0255">Endonuclease</keyword>
<dbReference type="InterPro" id="IPR002711">
    <property type="entry name" value="HNH"/>
</dbReference>
<organism evidence="2">
    <name type="scientific">Mycolicibacterium gilvum (strain PYR-GCK)</name>
    <name type="common">Mycobacterium gilvum (strain PYR-GCK)</name>
    <dbReference type="NCBI Taxonomy" id="350054"/>
    <lineage>
        <taxon>Bacteria</taxon>
        <taxon>Bacillati</taxon>
        <taxon>Actinomycetota</taxon>
        <taxon>Actinomycetes</taxon>
        <taxon>Mycobacteriales</taxon>
        <taxon>Mycobacteriaceae</taxon>
        <taxon>Mycolicibacterium</taxon>
    </lineage>
</organism>
<dbReference type="KEGG" id="mgi:Mflv_3897"/>
<reference evidence="2" key="2">
    <citation type="journal article" date="2013" name="PLoS ONE">
        <title>A Gene Expression Study of the Activities of Aromatic Ring-Cleavage Dioxygenases in Mycobacterium gilvum PYR-GCK to Changes in Salinity and pH during Pyrene Degradation.</title>
        <authorList>
            <person name="Badejo A.C."/>
            <person name="Badejo A.O."/>
            <person name="Shin K.H."/>
            <person name="Chai Y.G."/>
        </authorList>
    </citation>
    <scope>NUCLEOTIDE SEQUENCE [LARGE SCALE GENOMIC DNA]</scope>
    <source>
        <strain evidence="2">PYR-GCK</strain>
    </source>
</reference>
<dbReference type="Pfam" id="PF01844">
    <property type="entry name" value="HNH"/>
    <property type="match status" value="1"/>
</dbReference>
<dbReference type="PANTHER" id="PTHR33877:SF1">
    <property type="entry name" value="TYPE IV METHYL-DIRECTED RESTRICTION ENZYME ECOKMCRA"/>
    <property type="match status" value="1"/>
</dbReference>
<evidence type="ECO:0000259" key="1">
    <source>
        <dbReference type="SMART" id="SM00507"/>
    </source>
</evidence>
<dbReference type="HOGENOM" id="CLU_1904397_0_0_11"/>
<dbReference type="EMBL" id="CP000656">
    <property type="protein sequence ID" value="ABP46368.1"/>
    <property type="molecule type" value="Genomic_DNA"/>
</dbReference>
<sequence>MSRRQGITPAVYNTVMDRGNGLCRYCEFPASEIDHIVPVARGGGNDLANLVPACRECNSEKRDLLPEEWADKRRADGKPWPIPTFIQRVKFLCHWYLPASQRHKGRFTLREPEKFRGLVVAARDCAELDGGAA</sequence>
<dbReference type="SMART" id="SM00507">
    <property type="entry name" value="HNHc"/>
    <property type="match status" value="1"/>
</dbReference>
<keyword evidence="2" id="KW-0540">Nuclease</keyword>
<proteinExistence type="predicted"/>
<dbReference type="GO" id="GO:0004519">
    <property type="term" value="F:endonuclease activity"/>
    <property type="evidence" value="ECO:0007669"/>
    <property type="project" value="UniProtKB-KW"/>
</dbReference>
<feature type="domain" description="HNH nuclease" evidence="1">
    <location>
        <begin position="10"/>
        <end position="59"/>
    </location>
</feature>
<dbReference type="InterPro" id="IPR003615">
    <property type="entry name" value="HNH_nuc"/>
</dbReference>
<gene>
    <name evidence="2" type="ordered locus">Mflv_3897</name>
</gene>
<dbReference type="CDD" id="cd00085">
    <property type="entry name" value="HNHc"/>
    <property type="match status" value="1"/>
</dbReference>
<dbReference type="PANTHER" id="PTHR33877">
    <property type="entry name" value="SLL1193 PROTEIN"/>
    <property type="match status" value="1"/>
</dbReference>
<dbReference type="GO" id="GO:0008270">
    <property type="term" value="F:zinc ion binding"/>
    <property type="evidence" value="ECO:0007669"/>
    <property type="project" value="InterPro"/>
</dbReference>
<keyword evidence="2" id="KW-0378">Hydrolase</keyword>
<name>A4TCU6_MYCGI</name>
<dbReference type="STRING" id="350054.Mflv_3897"/>
<reference evidence="2" key="1">
    <citation type="submission" date="2007-04" db="EMBL/GenBank/DDBJ databases">
        <authorList>
            <consortium name="US DOE Joint Genome Institute"/>
            <person name="Copeland A."/>
            <person name="Lucas S."/>
            <person name="Lapidus A."/>
            <person name="Barry K."/>
            <person name="Detter J.C."/>
            <person name="Glavina del Rio T."/>
            <person name="Hammon N."/>
            <person name="Israni S."/>
            <person name="Dalin E."/>
            <person name="Tice H."/>
            <person name="Pitluck S."/>
            <person name="Chain P."/>
            <person name="Malfatti S."/>
            <person name="Shin M."/>
            <person name="Vergez L."/>
            <person name="Schmutz J."/>
            <person name="Larimer F."/>
            <person name="Land M."/>
            <person name="Hauser L."/>
            <person name="Kyrpides N."/>
            <person name="Mikhailova N."/>
            <person name="Miller C."/>
            <person name="Richardson P."/>
        </authorList>
    </citation>
    <scope>NUCLEOTIDE SEQUENCE</scope>
    <source>
        <strain evidence="2">PYR-GCK</strain>
    </source>
</reference>